<dbReference type="Gene3D" id="1.10.10.10">
    <property type="entry name" value="Winged helix-like DNA-binding domain superfamily/Winged helix DNA-binding domain"/>
    <property type="match status" value="1"/>
</dbReference>
<sequence length="324" mass="35246">MSEAPIPDVEQFRHKLLAVAYRMLGTVADAEDAVQDAYLRYHQHATDINSPEGWLVRTTTRLCIDRLRTARREEYVGQWLPEPVPETWGGAGSDRAELTESLSMAFLVLLETLSPAERATYLLREVLGYEFDEIGEVLEKTPVNVRQIAARARKRLETRERRYAAPVGVADDLAAQFFAACRSGDAGAIEAMLAADVTLISDGGGKAFAAKEPVVGTRKVANLFAVVFRKLRPVSKLTLTTINGGLGAVFVTNGAPFEVITLATEGASVSRLYVTLNPDKLRLWSDAPAGAGTKRPLPWSKNANGTPPELREAEPGAAEGDVRD</sequence>
<dbReference type="Gene3D" id="3.10.450.50">
    <property type="match status" value="1"/>
</dbReference>
<feature type="region of interest" description="Disordered" evidence="2">
    <location>
        <begin position="287"/>
        <end position="324"/>
    </location>
</feature>
<evidence type="ECO:0000256" key="2">
    <source>
        <dbReference type="SAM" id="MobiDB-lite"/>
    </source>
</evidence>
<evidence type="ECO:0000259" key="4">
    <source>
        <dbReference type="Pfam" id="PF08281"/>
    </source>
</evidence>
<evidence type="ECO:0000259" key="3">
    <source>
        <dbReference type="Pfam" id="PF04542"/>
    </source>
</evidence>
<proteinExistence type="predicted"/>
<dbReference type="InterPro" id="IPR036388">
    <property type="entry name" value="WH-like_DNA-bd_sf"/>
</dbReference>
<name>A0ABU5EZL2_9BACT</name>
<dbReference type="RefSeq" id="WP_320686625.1">
    <property type="nucleotide sequence ID" value="NZ_JAXBLV010000155.1"/>
</dbReference>
<feature type="compositionally biased region" description="Basic and acidic residues" evidence="2">
    <location>
        <begin position="309"/>
        <end position="324"/>
    </location>
</feature>
<dbReference type="InterPro" id="IPR032710">
    <property type="entry name" value="NTF2-like_dom_sf"/>
</dbReference>
<comment type="caution">
    <text evidence="5">The sequence shown here is derived from an EMBL/GenBank/DDBJ whole genome shotgun (WGS) entry which is preliminary data.</text>
</comment>
<dbReference type="InterPro" id="IPR007627">
    <property type="entry name" value="RNA_pol_sigma70_r2"/>
</dbReference>
<dbReference type="PANTHER" id="PTHR30173">
    <property type="entry name" value="SIGMA 19 FACTOR"/>
    <property type="match status" value="1"/>
</dbReference>
<dbReference type="CDD" id="cd06171">
    <property type="entry name" value="Sigma70_r4"/>
    <property type="match status" value="1"/>
</dbReference>
<protein>
    <submittedName>
        <fullName evidence="5">RNA polymerase sigma factor SigJ</fullName>
    </submittedName>
</protein>
<comment type="subunit">
    <text evidence="1">Interacts transiently with the RNA polymerase catalytic core formed by RpoA, RpoB, RpoC and RpoZ (2 alpha, 1 beta, 1 beta' and 1 omega subunit) to form the RNA polymerase holoenzyme that can initiate transcription.</text>
</comment>
<dbReference type="SUPFAM" id="SSF54427">
    <property type="entry name" value="NTF2-like"/>
    <property type="match status" value="1"/>
</dbReference>
<reference evidence="6" key="1">
    <citation type="journal article" date="2023" name="Mar. Drugs">
        <title>Gemmata algarum, a Novel Planctomycete Isolated from an Algal Mat, Displays Antimicrobial Activity.</title>
        <authorList>
            <person name="Kumar G."/>
            <person name="Kallscheuer N."/>
            <person name="Kashif M."/>
            <person name="Ahamad S."/>
            <person name="Jagadeeshwari U."/>
            <person name="Pannikurungottu S."/>
            <person name="Haufschild T."/>
            <person name="Kabuu M."/>
            <person name="Sasikala C."/>
            <person name="Jogler C."/>
            <person name="Ramana C."/>
        </authorList>
    </citation>
    <scope>NUCLEOTIDE SEQUENCE [LARGE SCALE GENOMIC DNA]</scope>
    <source>
        <strain evidence="6">JC673</strain>
    </source>
</reference>
<dbReference type="PANTHER" id="PTHR30173:SF36">
    <property type="entry name" value="ECF RNA POLYMERASE SIGMA FACTOR SIGJ"/>
    <property type="match status" value="1"/>
</dbReference>
<dbReference type="Gene3D" id="1.10.1740.10">
    <property type="match status" value="1"/>
</dbReference>
<evidence type="ECO:0000313" key="5">
    <source>
        <dbReference type="EMBL" id="MDY3559950.1"/>
    </source>
</evidence>
<accession>A0ABU5EZL2</accession>
<dbReference type="InterPro" id="IPR014284">
    <property type="entry name" value="RNA_pol_sigma-70_dom"/>
</dbReference>
<gene>
    <name evidence="5" type="primary">sigJ</name>
    <name evidence="5" type="ORF">R5W23_001139</name>
</gene>
<evidence type="ECO:0000256" key="1">
    <source>
        <dbReference type="ARBA" id="ARBA00011344"/>
    </source>
</evidence>
<dbReference type="SUPFAM" id="SSF88659">
    <property type="entry name" value="Sigma3 and sigma4 domains of RNA polymerase sigma factors"/>
    <property type="match status" value="1"/>
</dbReference>
<evidence type="ECO:0000313" key="6">
    <source>
        <dbReference type="Proteomes" id="UP001272242"/>
    </source>
</evidence>
<dbReference type="Pfam" id="PF08281">
    <property type="entry name" value="Sigma70_r4_2"/>
    <property type="match status" value="1"/>
</dbReference>
<dbReference type="EMBL" id="JAXBLV010000155">
    <property type="protein sequence ID" value="MDY3559950.1"/>
    <property type="molecule type" value="Genomic_DNA"/>
</dbReference>
<dbReference type="InterPro" id="IPR052704">
    <property type="entry name" value="ECF_Sigma-70_Domain"/>
</dbReference>
<dbReference type="NCBIfam" id="NF007214">
    <property type="entry name" value="PRK09636.1"/>
    <property type="match status" value="1"/>
</dbReference>
<dbReference type="Pfam" id="PF04542">
    <property type="entry name" value="Sigma70_r2"/>
    <property type="match status" value="1"/>
</dbReference>
<organism evidence="5 6">
    <name type="scientific">Gemmata algarum</name>
    <dbReference type="NCBI Taxonomy" id="2975278"/>
    <lineage>
        <taxon>Bacteria</taxon>
        <taxon>Pseudomonadati</taxon>
        <taxon>Planctomycetota</taxon>
        <taxon>Planctomycetia</taxon>
        <taxon>Gemmatales</taxon>
        <taxon>Gemmataceae</taxon>
        <taxon>Gemmata</taxon>
    </lineage>
</organism>
<dbReference type="NCBIfam" id="TIGR02937">
    <property type="entry name" value="sigma70-ECF"/>
    <property type="match status" value="1"/>
</dbReference>
<dbReference type="InterPro" id="IPR013249">
    <property type="entry name" value="RNA_pol_sigma70_r4_t2"/>
</dbReference>
<dbReference type="SUPFAM" id="SSF88946">
    <property type="entry name" value="Sigma2 domain of RNA polymerase sigma factors"/>
    <property type="match status" value="1"/>
</dbReference>
<dbReference type="InterPro" id="IPR013325">
    <property type="entry name" value="RNA_pol_sigma_r2"/>
</dbReference>
<dbReference type="InterPro" id="IPR013324">
    <property type="entry name" value="RNA_pol_sigma_r3/r4-like"/>
</dbReference>
<feature type="domain" description="RNA polymerase sigma-70 region 2" evidence="3">
    <location>
        <begin position="9"/>
        <end position="72"/>
    </location>
</feature>
<keyword evidence="6" id="KW-1185">Reference proteome</keyword>
<feature type="domain" description="RNA polymerase sigma factor 70 region 4 type 2" evidence="4">
    <location>
        <begin position="104"/>
        <end position="156"/>
    </location>
</feature>
<dbReference type="Proteomes" id="UP001272242">
    <property type="component" value="Unassembled WGS sequence"/>
</dbReference>